<dbReference type="PANTHER" id="PTHR15710">
    <property type="entry name" value="E3 UBIQUITIN-PROTEIN LIGASE PRAJA"/>
    <property type="match status" value="1"/>
</dbReference>
<dbReference type="InterPro" id="IPR001841">
    <property type="entry name" value="Znf_RING"/>
</dbReference>
<dbReference type="EC" id="2.3.2.27" evidence="3"/>
<keyword evidence="6" id="KW-0833">Ubl conjugation pathway</keyword>
<dbReference type="Pfam" id="PF12678">
    <property type="entry name" value="zf-rbx1"/>
    <property type="match status" value="1"/>
</dbReference>
<dbReference type="Gene3D" id="3.30.40.10">
    <property type="entry name" value="Zinc/RING finger domain, C3HC4 (zinc finger)"/>
    <property type="match status" value="1"/>
</dbReference>
<dbReference type="PROSITE" id="PS50089">
    <property type="entry name" value="ZF_RING_2"/>
    <property type="match status" value="1"/>
</dbReference>
<evidence type="ECO:0000256" key="2">
    <source>
        <dbReference type="ARBA" id="ARBA00004906"/>
    </source>
</evidence>
<keyword evidence="7" id="KW-0862">Zinc</keyword>
<dbReference type="SMART" id="SM00184">
    <property type="entry name" value="RING"/>
    <property type="match status" value="1"/>
</dbReference>
<evidence type="ECO:0000256" key="1">
    <source>
        <dbReference type="ARBA" id="ARBA00000900"/>
    </source>
</evidence>
<organism evidence="10 11">
    <name type="scientific">Trapa natans</name>
    <name type="common">Water chestnut</name>
    <dbReference type="NCBI Taxonomy" id="22666"/>
    <lineage>
        <taxon>Eukaryota</taxon>
        <taxon>Viridiplantae</taxon>
        <taxon>Streptophyta</taxon>
        <taxon>Embryophyta</taxon>
        <taxon>Tracheophyta</taxon>
        <taxon>Spermatophyta</taxon>
        <taxon>Magnoliopsida</taxon>
        <taxon>eudicotyledons</taxon>
        <taxon>Gunneridae</taxon>
        <taxon>Pentapetalae</taxon>
        <taxon>rosids</taxon>
        <taxon>malvids</taxon>
        <taxon>Myrtales</taxon>
        <taxon>Lythraceae</taxon>
        <taxon>Trapa</taxon>
    </lineage>
</organism>
<evidence type="ECO:0000256" key="5">
    <source>
        <dbReference type="ARBA" id="ARBA00022771"/>
    </source>
</evidence>
<dbReference type="InterPro" id="IPR024766">
    <property type="entry name" value="Znf_RING_H2"/>
</dbReference>
<sequence>MLFRTVDFVAWILREVTPVAPSSDHQDDDLIRFSIFYKNYTSTPMMDGPAQETTSQNIHCKLTGQNFISRKESRYLRRSQLISFPDSHGVKLALTSMTATLFIDIWVEAIVEHLTRLTRLMGMQLSNICEQQVATAIPLEVEVTILIETVIKPEEGSHPSLMEYFQQMEADGRGIDDATVYEWTILSSSSLRPRNHFEIDDCCAICKEEYTNKLVNHNASSTSDGSANQGHDIVMTPCSHTYHYKCIMEWLQVKYECPLCRFVLPHHDEVIVMCPPEIYVHTL</sequence>
<dbReference type="GO" id="GO:0016567">
    <property type="term" value="P:protein ubiquitination"/>
    <property type="evidence" value="ECO:0007669"/>
    <property type="project" value="TreeGrafter"/>
</dbReference>
<dbReference type="Proteomes" id="UP001346149">
    <property type="component" value="Unassembled WGS sequence"/>
</dbReference>
<name>A0AAN7R9V2_TRANT</name>
<evidence type="ECO:0000256" key="4">
    <source>
        <dbReference type="ARBA" id="ARBA00022723"/>
    </source>
</evidence>
<keyword evidence="5 8" id="KW-0863">Zinc-finger</keyword>
<comment type="catalytic activity">
    <reaction evidence="1">
        <text>S-ubiquitinyl-[E2 ubiquitin-conjugating enzyme]-L-cysteine + [acceptor protein]-L-lysine = [E2 ubiquitin-conjugating enzyme]-L-cysteine + N(6)-ubiquitinyl-[acceptor protein]-L-lysine.</text>
        <dbReference type="EC" id="2.3.2.27"/>
    </reaction>
</comment>
<evidence type="ECO:0000313" key="11">
    <source>
        <dbReference type="Proteomes" id="UP001346149"/>
    </source>
</evidence>
<protein>
    <recommendedName>
        <fullName evidence="3">RING-type E3 ubiquitin transferase</fullName>
        <ecNumber evidence="3">2.3.2.27</ecNumber>
    </recommendedName>
</protein>
<comment type="caution">
    <text evidence="10">The sequence shown here is derived from an EMBL/GenBank/DDBJ whole genome shotgun (WGS) entry which is preliminary data.</text>
</comment>
<dbReference type="SUPFAM" id="SSF57850">
    <property type="entry name" value="RING/U-box"/>
    <property type="match status" value="1"/>
</dbReference>
<comment type="pathway">
    <text evidence="2">Protein modification; protein ubiquitination.</text>
</comment>
<reference evidence="10 11" key="1">
    <citation type="journal article" date="2023" name="Hortic Res">
        <title>Pangenome of water caltrop reveals structural variations and asymmetric subgenome divergence after allopolyploidization.</title>
        <authorList>
            <person name="Zhang X."/>
            <person name="Chen Y."/>
            <person name="Wang L."/>
            <person name="Yuan Y."/>
            <person name="Fang M."/>
            <person name="Shi L."/>
            <person name="Lu R."/>
            <person name="Comes H.P."/>
            <person name="Ma Y."/>
            <person name="Chen Y."/>
            <person name="Huang G."/>
            <person name="Zhou Y."/>
            <person name="Zheng Z."/>
            <person name="Qiu Y."/>
        </authorList>
    </citation>
    <scope>NUCLEOTIDE SEQUENCE [LARGE SCALE GENOMIC DNA]</scope>
    <source>
        <strain evidence="10">F231</strain>
    </source>
</reference>
<dbReference type="GO" id="GO:0008270">
    <property type="term" value="F:zinc ion binding"/>
    <property type="evidence" value="ECO:0007669"/>
    <property type="project" value="UniProtKB-KW"/>
</dbReference>
<evidence type="ECO:0000256" key="6">
    <source>
        <dbReference type="ARBA" id="ARBA00022786"/>
    </source>
</evidence>
<proteinExistence type="predicted"/>
<dbReference type="GO" id="GO:0061630">
    <property type="term" value="F:ubiquitin protein ligase activity"/>
    <property type="evidence" value="ECO:0007669"/>
    <property type="project" value="UniProtKB-EC"/>
</dbReference>
<dbReference type="PANTHER" id="PTHR15710:SF243">
    <property type="entry name" value="E3 UBIQUITIN-PROTEIN LIGASE PRAJA-2 ISOFORM X1"/>
    <property type="match status" value="1"/>
</dbReference>
<keyword evidence="4" id="KW-0479">Metal-binding</keyword>
<feature type="domain" description="RING-type" evidence="9">
    <location>
        <begin position="203"/>
        <end position="261"/>
    </location>
</feature>
<evidence type="ECO:0000256" key="7">
    <source>
        <dbReference type="ARBA" id="ARBA00022833"/>
    </source>
</evidence>
<dbReference type="AlphaFoldDB" id="A0AAN7R9V2"/>
<dbReference type="GO" id="GO:0005737">
    <property type="term" value="C:cytoplasm"/>
    <property type="evidence" value="ECO:0007669"/>
    <property type="project" value="TreeGrafter"/>
</dbReference>
<evidence type="ECO:0000313" key="10">
    <source>
        <dbReference type="EMBL" id="KAK4793580.1"/>
    </source>
</evidence>
<evidence type="ECO:0000256" key="3">
    <source>
        <dbReference type="ARBA" id="ARBA00012483"/>
    </source>
</evidence>
<dbReference type="EMBL" id="JAXQNO010000008">
    <property type="protein sequence ID" value="KAK4793580.1"/>
    <property type="molecule type" value="Genomic_DNA"/>
</dbReference>
<gene>
    <name evidence="10" type="ORF">SAY86_024015</name>
</gene>
<evidence type="ECO:0000256" key="8">
    <source>
        <dbReference type="PROSITE-ProRule" id="PRU00175"/>
    </source>
</evidence>
<evidence type="ECO:0000259" key="9">
    <source>
        <dbReference type="PROSITE" id="PS50089"/>
    </source>
</evidence>
<keyword evidence="11" id="KW-1185">Reference proteome</keyword>
<dbReference type="InterPro" id="IPR013083">
    <property type="entry name" value="Znf_RING/FYVE/PHD"/>
</dbReference>
<accession>A0AAN7R9V2</accession>